<keyword evidence="1" id="KW-1133">Transmembrane helix</keyword>
<evidence type="ECO:0000313" key="2">
    <source>
        <dbReference type="EMBL" id="KAF9448578.1"/>
    </source>
</evidence>
<protein>
    <submittedName>
        <fullName evidence="2">Uncharacterized protein</fullName>
    </submittedName>
</protein>
<sequence>MPFISQSKQMLSCTRFLFFRYRYLLSIVDLVIDVLFFFIAPPLGWREKCTPTHGHTAWTTLDLVPRLHRLAFPTASSLTHCTNTAFIQHSHSFNPFISFHILILTVALSSCIHYHLDHHTHLIAATLAPTTLFNRPFWFLWLLDFSNLDNYPTLIPAIPSDSDYPGFSWNTCTILTLPSCPSLSVLFATTFHSPSDSHSPFRCSDIPIPQTSNPPPVAAAPLAPRLPDRLETSRYLSPAIHP</sequence>
<keyword evidence="1" id="KW-0812">Transmembrane</keyword>
<keyword evidence="1" id="KW-0472">Membrane</keyword>
<reference evidence="2" key="1">
    <citation type="submission" date="2020-11" db="EMBL/GenBank/DDBJ databases">
        <authorList>
            <consortium name="DOE Joint Genome Institute"/>
            <person name="Ahrendt S."/>
            <person name="Riley R."/>
            <person name="Andreopoulos W."/>
            <person name="Labutti K."/>
            <person name="Pangilinan J."/>
            <person name="Ruiz-Duenas F.J."/>
            <person name="Barrasa J.M."/>
            <person name="Sanchez-Garcia M."/>
            <person name="Camarero S."/>
            <person name="Miyauchi S."/>
            <person name="Serrano A."/>
            <person name="Linde D."/>
            <person name="Babiker R."/>
            <person name="Drula E."/>
            <person name="Ayuso-Fernandez I."/>
            <person name="Pacheco R."/>
            <person name="Padilla G."/>
            <person name="Ferreira P."/>
            <person name="Barriuso J."/>
            <person name="Kellner H."/>
            <person name="Castanera R."/>
            <person name="Alfaro M."/>
            <person name="Ramirez L."/>
            <person name="Pisabarro A.G."/>
            <person name="Kuo A."/>
            <person name="Tritt A."/>
            <person name="Lipzen A."/>
            <person name="He G."/>
            <person name="Yan M."/>
            <person name="Ng V."/>
            <person name="Cullen D."/>
            <person name="Martin F."/>
            <person name="Rosso M.-N."/>
            <person name="Henrissat B."/>
            <person name="Hibbett D."/>
            <person name="Martinez A.T."/>
            <person name="Grigoriev I.V."/>
        </authorList>
    </citation>
    <scope>NUCLEOTIDE SEQUENCE</scope>
    <source>
        <strain evidence="2">MF-IS2</strain>
    </source>
</reference>
<evidence type="ECO:0000313" key="3">
    <source>
        <dbReference type="Proteomes" id="UP000807342"/>
    </source>
</evidence>
<name>A0A9P5XC00_9AGAR</name>
<organism evidence="2 3">
    <name type="scientific">Macrolepiota fuliginosa MF-IS2</name>
    <dbReference type="NCBI Taxonomy" id="1400762"/>
    <lineage>
        <taxon>Eukaryota</taxon>
        <taxon>Fungi</taxon>
        <taxon>Dikarya</taxon>
        <taxon>Basidiomycota</taxon>
        <taxon>Agaricomycotina</taxon>
        <taxon>Agaricomycetes</taxon>
        <taxon>Agaricomycetidae</taxon>
        <taxon>Agaricales</taxon>
        <taxon>Agaricineae</taxon>
        <taxon>Agaricaceae</taxon>
        <taxon>Macrolepiota</taxon>
    </lineage>
</organism>
<dbReference type="EMBL" id="MU151156">
    <property type="protein sequence ID" value="KAF9448578.1"/>
    <property type="molecule type" value="Genomic_DNA"/>
</dbReference>
<feature type="transmembrane region" description="Helical" evidence="1">
    <location>
        <begin position="21"/>
        <end position="40"/>
    </location>
</feature>
<comment type="caution">
    <text evidence="2">The sequence shown here is derived from an EMBL/GenBank/DDBJ whole genome shotgun (WGS) entry which is preliminary data.</text>
</comment>
<keyword evidence="3" id="KW-1185">Reference proteome</keyword>
<dbReference type="AlphaFoldDB" id="A0A9P5XC00"/>
<proteinExistence type="predicted"/>
<dbReference type="Proteomes" id="UP000807342">
    <property type="component" value="Unassembled WGS sequence"/>
</dbReference>
<accession>A0A9P5XC00</accession>
<gene>
    <name evidence="2" type="ORF">P691DRAFT_35239</name>
</gene>
<evidence type="ECO:0000256" key="1">
    <source>
        <dbReference type="SAM" id="Phobius"/>
    </source>
</evidence>